<gene>
    <name evidence="7" type="ORF">KILIM_029_00650</name>
</gene>
<feature type="transmembrane region" description="Helical" evidence="6">
    <location>
        <begin position="147"/>
        <end position="167"/>
    </location>
</feature>
<dbReference type="RefSeq" id="WP_006592487.1">
    <property type="nucleotide sequence ID" value="NZ_BAHD01000029.1"/>
</dbReference>
<dbReference type="Pfam" id="PF00375">
    <property type="entry name" value="SDF"/>
    <property type="match status" value="1"/>
</dbReference>
<reference evidence="7 8" key="1">
    <citation type="submission" date="2012-08" db="EMBL/GenBank/DDBJ databases">
        <title>Whole genome shotgun sequence of Kineosphaera limosa NBRC 100340.</title>
        <authorList>
            <person name="Yoshida I."/>
            <person name="Isaki S."/>
            <person name="Hosoyama A."/>
            <person name="Tsuchikane K."/>
            <person name="Katsumata H."/>
            <person name="Ando Y."/>
            <person name="Ohji S."/>
            <person name="Hamada M."/>
            <person name="Tamura T."/>
            <person name="Yamazoe A."/>
            <person name="Yamazaki S."/>
            <person name="Fujita N."/>
        </authorList>
    </citation>
    <scope>NUCLEOTIDE SEQUENCE [LARGE SCALE GENOMIC DNA]</scope>
    <source>
        <strain evidence="7 8">NBRC 100340</strain>
    </source>
</reference>
<dbReference type="PANTHER" id="PTHR42865:SF8">
    <property type="entry name" value="SERINE_THREONINE TRANSPORTER SSTT"/>
    <property type="match status" value="1"/>
</dbReference>
<dbReference type="eggNOG" id="COG1301">
    <property type="taxonomic scope" value="Bacteria"/>
</dbReference>
<evidence type="ECO:0000256" key="1">
    <source>
        <dbReference type="ARBA" id="ARBA00004141"/>
    </source>
</evidence>
<feature type="transmembrane region" description="Helical" evidence="6">
    <location>
        <begin position="257"/>
        <end position="277"/>
    </location>
</feature>
<feature type="transmembrane region" description="Helical" evidence="6">
    <location>
        <begin position="91"/>
        <end position="116"/>
    </location>
</feature>
<name>K6W9S9_9MICO</name>
<sequence length="421" mass="43935">MVQNTPSSAADASHDSDTPKKKRLGLLPQILIAIVLGIVCGLFFPDWLVKVFATFNGLFGNYLGFIIPLIIVGLITPAISELGKGAGKWLGITAAIAYGSTLFAGFLAFGVSMIVLPSLLAGHSMSTAANPEDALLGAYFQVEMPPVFGVMTALVLSFLVGVFLTFIKGDVLRRSFLEFRDIVDLAIRVTLIPLLPLYIFGIFLNMSATGEAFTIISTFLGVVAFVFALTVVMLLLQFTLASVFFGRNPLVMLKTMLPAYATALGTSSSAATIPVTLRQAIKMGVSTPVASFVVPLCATIHLAGSTVKITAFALAIMMLSGAPINAAAIVGFIFMLGITMVAAPGVPGGAIMTAAGLLTSMLGFTEPQVGLMIATYIAIDSFGTATNVTGDGAIAAIMNRLITGKRYDRSEAEADAVAAPA</sequence>
<keyword evidence="8" id="KW-1185">Reference proteome</keyword>
<keyword evidence="4 6" id="KW-1133">Transmembrane helix</keyword>
<dbReference type="GO" id="GO:0032329">
    <property type="term" value="P:serine transport"/>
    <property type="evidence" value="ECO:0007669"/>
    <property type="project" value="TreeGrafter"/>
</dbReference>
<feature type="transmembrane region" description="Helical" evidence="6">
    <location>
        <begin position="187"/>
        <end position="206"/>
    </location>
</feature>
<evidence type="ECO:0000256" key="4">
    <source>
        <dbReference type="ARBA" id="ARBA00022989"/>
    </source>
</evidence>
<feature type="transmembrane region" description="Helical" evidence="6">
    <location>
        <begin position="212"/>
        <end position="245"/>
    </location>
</feature>
<dbReference type="PRINTS" id="PR00173">
    <property type="entry name" value="EDTRNSPORT"/>
</dbReference>
<feature type="transmembrane region" description="Helical" evidence="6">
    <location>
        <begin position="311"/>
        <end position="335"/>
    </location>
</feature>
<proteinExistence type="predicted"/>
<dbReference type="EMBL" id="BAHD01000029">
    <property type="protein sequence ID" value="GAB95955.1"/>
    <property type="molecule type" value="Genomic_DNA"/>
</dbReference>
<keyword evidence="5 6" id="KW-0472">Membrane</keyword>
<dbReference type="AlphaFoldDB" id="K6W9S9"/>
<feature type="transmembrane region" description="Helical" evidence="6">
    <location>
        <begin position="341"/>
        <end position="364"/>
    </location>
</feature>
<comment type="subcellular location">
    <subcellularLocation>
        <location evidence="1">Membrane</location>
        <topology evidence="1">Multi-pass membrane protein</topology>
    </subcellularLocation>
</comment>
<evidence type="ECO:0000256" key="3">
    <source>
        <dbReference type="ARBA" id="ARBA00022692"/>
    </source>
</evidence>
<feature type="transmembrane region" description="Helical" evidence="6">
    <location>
        <begin position="24"/>
        <end position="44"/>
    </location>
</feature>
<dbReference type="Proteomes" id="UP000008366">
    <property type="component" value="Unassembled WGS sequence"/>
</dbReference>
<keyword evidence="2" id="KW-0813">Transport</keyword>
<evidence type="ECO:0000313" key="7">
    <source>
        <dbReference type="EMBL" id="GAB95955.1"/>
    </source>
</evidence>
<dbReference type="OrthoDB" id="9768885at2"/>
<dbReference type="GO" id="GO:0005886">
    <property type="term" value="C:plasma membrane"/>
    <property type="evidence" value="ECO:0007669"/>
    <property type="project" value="TreeGrafter"/>
</dbReference>
<evidence type="ECO:0000256" key="5">
    <source>
        <dbReference type="ARBA" id="ARBA00023136"/>
    </source>
</evidence>
<dbReference type="Gene3D" id="1.10.3860.10">
    <property type="entry name" value="Sodium:dicarboxylate symporter"/>
    <property type="match status" value="1"/>
</dbReference>
<feature type="transmembrane region" description="Helical" evidence="6">
    <location>
        <begin position="283"/>
        <end position="304"/>
    </location>
</feature>
<protein>
    <submittedName>
        <fullName evidence="7">Putative DAACS family transporter</fullName>
    </submittedName>
</protein>
<comment type="caution">
    <text evidence="7">The sequence shown here is derived from an EMBL/GenBank/DDBJ whole genome shotgun (WGS) entry which is preliminary data.</text>
</comment>
<evidence type="ECO:0000256" key="6">
    <source>
        <dbReference type="SAM" id="Phobius"/>
    </source>
</evidence>
<keyword evidence="3 6" id="KW-0812">Transmembrane</keyword>
<feature type="transmembrane region" description="Helical" evidence="6">
    <location>
        <begin position="59"/>
        <end position="79"/>
    </location>
</feature>
<accession>K6W9S9</accession>
<organism evidence="7 8">
    <name type="scientific">Kineosphaera limosa NBRC 100340</name>
    <dbReference type="NCBI Taxonomy" id="1184609"/>
    <lineage>
        <taxon>Bacteria</taxon>
        <taxon>Bacillati</taxon>
        <taxon>Actinomycetota</taxon>
        <taxon>Actinomycetes</taxon>
        <taxon>Micrococcales</taxon>
        <taxon>Dermatophilaceae</taxon>
        <taxon>Kineosphaera</taxon>
    </lineage>
</organism>
<dbReference type="PANTHER" id="PTHR42865">
    <property type="entry name" value="PROTON/GLUTAMATE-ASPARTATE SYMPORTER"/>
    <property type="match status" value="1"/>
</dbReference>
<dbReference type="SUPFAM" id="SSF118215">
    <property type="entry name" value="Proton glutamate symport protein"/>
    <property type="match status" value="1"/>
</dbReference>
<evidence type="ECO:0000256" key="2">
    <source>
        <dbReference type="ARBA" id="ARBA00022448"/>
    </source>
</evidence>
<dbReference type="InterPro" id="IPR001991">
    <property type="entry name" value="Na-dicarboxylate_symporter"/>
</dbReference>
<dbReference type="GO" id="GO:0005295">
    <property type="term" value="F:neutral L-amino acid:sodium symporter activity"/>
    <property type="evidence" value="ECO:0007669"/>
    <property type="project" value="TreeGrafter"/>
</dbReference>
<dbReference type="STRING" id="1184609.KILIM_029_00650"/>
<dbReference type="InterPro" id="IPR036458">
    <property type="entry name" value="Na:dicarbo_symporter_sf"/>
</dbReference>
<evidence type="ECO:0000313" key="8">
    <source>
        <dbReference type="Proteomes" id="UP000008366"/>
    </source>
</evidence>